<feature type="transmembrane region" description="Helical" evidence="10">
    <location>
        <begin position="340"/>
        <end position="360"/>
    </location>
</feature>
<evidence type="ECO:0000256" key="11">
    <source>
        <dbReference type="SAM" id="MobiDB-lite"/>
    </source>
</evidence>
<accession>A0A9P6H5W4</accession>
<feature type="transmembrane region" description="Helical" evidence="10">
    <location>
        <begin position="140"/>
        <end position="157"/>
    </location>
</feature>
<evidence type="ECO:0000256" key="8">
    <source>
        <dbReference type="ARBA" id="ARBA00022989"/>
    </source>
</evidence>
<feature type="compositionally biased region" description="Low complexity" evidence="11">
    <location>
        <begin position="511"/>
        <end position="525"/>
    </location>
</feature>
<reference evidence="13" key="1">
    <citation type="journal article" date="2020" name="Nat. Commun.">
        <title>Large-scale genome sequencing of mycorrhizal fungi provides insights into the early evolution of symbiotic traits.</title>
        <authorList>
            <person name="Miyauchi S."/>
            <person name="Kiss E."/>
            <person name="Kuo A."/>
            <person name="Drula E."/>
            <person name="Kohler A."/>
            <person name="Sanchez-Garcia M."/>
            <person name="Morin E."/>
            <person name="Andreopoulos B."/>
            <person name="Barry K.W."/>
            <person name="Bonito G."/>
            <person name="Buee M."/>
            <person name="Carver A."/>
            <person name="Chen C."/>
            <person name="Cichocki N."/>
            <person name="Clum A."/>
            <person name="Culley D."/>
            <person name="Crous P.W."/>
            <person name="Fauchery L."/>
            <person name="Girlanda M."/>
            <person name="Hayes R.D."/>
            <person name="Keri Z."/>
            <person name="LaButti K."/>
            <person name="Lipzen A."/>
            <person name="Lombard V."/>
            <person name="Magnuson J."/>
            <person name="Maillard F."/>
            <person name="Murat C."/>
            <person name="Nolan M."/>
            <person name="Ohm R.A."/>
            <person name="Pangilinan J."/>
            <person name="Pereira M.F."/>
            <person name="Perotto S."/>
            <person name="Peter M."/>
            <person name="Pfister S."/>
            <person name="Riley R."/>
            <person name="Sitrit Y."/>
            <person name="Stielow J.B."/>
            <person name="Szollosi G."/>
            <person name="Zifcakova L."/>
            <person name="Stursova M."/>
            <person name="Spatafora J.W."/>
            <person name="Tedersoo L."/>
            <person name="Vaario L.M."/>
            <person name="Yamada A."/>
            <person name="Yan M."/>
            <person name="Wang P."/>
            <person name="Xu J."/>
            <person name="Bruns T."/>
            <person name="Baldrian P."/>
            <person name="Vilgalys R."/>
            <person name="Dunand C."/>
            <person name="Henrissat B."/>
            <person name="Grigoriev I.V."/>
            <person name="Hibbett D."/>
            <person name="Nagy L.G."/>
            <person name="Martin F.M."/>
        </authorList>
    </citation>
    <scope>NUCLEOTIDE SEQUENCE</scope>
    <source>
        <strain evidence="13">UH-Tt-Lm1</strain>
    </source>
</reference>
<keyword evidence="12" id="KW-0732">Signal</keyword>
<feature type="compositionally biased region" description="Low complexity" evidence="11">
    <location>
        <begin position="549"/>
        <end position="567"/>
    </location>
</feature>
<dbReference type="Proteomes" id="UP000736335">
    <property type="component" value="Unassembled WGS sequence"/>
</dbReference>
<comment type="subcellular location">
    <subcellularLocation>
        <location evidence="1 10">Endoplasmic reticulum membrane</location>
        <topology evidence="1 10">Multi-pass membrane protein</topology>
    </subcellularLocation>
</comment>
<comment type="similarity">
    <text evidence="3 10">Belongs to the ALG6/ALG8 glucosyltransferase family.</text>
</comment>
<evidence type="ECO:0000256" key="7">
    <source>
        <dbReference type="ARBA" id="ARBA00022824"/>
    </source>
</evidence>
<dbReference type="Pfam" id="PF03155">
    <property type="entry name" value="Alg6_Alg8"/>
    <property type="match status" value="1"/>
</dbReference>
<keyword evidence="14" id="KW-1185">Reference proteome</keyword>
<organism evidence="13 14">
    <name type="scientific">Thelephora terrestris</name>
    <dbReference type="NCBI Taxonomy" id="56493"/>
    <lineage>
        <taxon>Eukaryota</taxon>
        <taxon>Fungi</taxon>
        <taxon>Dikarya</taxon>
        <taxon>Basidiomycota</taxon>
        <taxon>Agaricomycotina</taxon>
        <taxon>Agaricomycetes</taxon>
        <taxon>Thelephorales</taxon>
        <taxon>Thelephoraceae</taxon>
        <taxon>Thelephora</taxon>
    </lineage>
</organism>
<feature type="transmembrane region" description="Helical" evidence="10">
    <location>
        <begin position="442"/>
        <end position="461"/>
    </location>
</feature>
<keyword evidence="6 10" id="KW-0812">Transmembrane</keyword>
<evidence type="ECO:0000256" key="1">
    <source>
        <dbReference type="ARBA" id="ARBA00004477"/>
    </source>
</evidence>
<dbReference type="InterPro" id="IPR004856">
    <property type="entry name" value="Glyco_trans_ALG6/ALG8"/>
</dbReference>
<feature type="chain" id="PRO_5040498927" description="Alpha-1,3-glucosyltransferase" evidence="12">
    <location>
        <begin position="25"/>
        <end position="669"/>
    </location>
</feature>
<dbReference type="OrthoDB" id="5589195at2759"/>
<evidence type="ECO:0000256" key="4">
    <source>
        <dbReference type="ARBA" id="ARBA00022676"/>
    </source>
</evidence>
<keyword evidence="5 10" id="KW-0808">Transferase</keyword>
<comment type="caution">
    <text evidence="13">The sequence shown here is derived from an EMBL/GenBank/DDBJ whole genome shotgun (WGS) entry which is preliminary data.</text>
</comment>
<dbReference type="GO" id="GO:0042281">
    <property type="term" value="F:dolichyl pyrophosphate Man9GlcNAc2 alpha-1,3-glucosyltransferase activity"/>
    <property type="evidence" value="ECO:0007669"/>
    <property type="project" value="TreeGrafter"/>
</dbReference>
<evidence type="ECO:0000313" key="14">
    <source>
        <dbReference type="Proteomes" id="UP000736335"/>
    </source>
</evidence>
<evidence type="ECO:0000256" key="6">
    <source>
        <dbReference type="ARBA" id="ARBA00022692"/>
    </source>
</evidence>
<keyword evidence="7 10" id="KW-0256">Endoplasmic reticulum</keyword>
<proteinExistence type="inferred from homology"/>
<evidence type="ECO:0000313" key="13">
    <source>
        <dbReference type="EMBL" id="KAF9779672.1"/>
    </source>
</evidence>
<feature type="compositionally biased region" description="Basic residues" evidence="11">
    <location>
        <begin position="537"/>
        <end position="546"/>
    </location>
</feature>
<gene>
    <name evidence="13" type="ORF">BJ322DRAFT_1013074</name>
</gene>
<evidence type="ECO:0000256" key="5">
    <source>
        <dbReference type="ARBA" id="ARBA00022679"/>
    </source>
</evidence>
<feature type="region of interest" description="Disordered" evidence="11">
    <location>
        <begin position="510"/>
        <end position="608"/>
    </location>
</feature>
<dbReference type="EC" id="2.4.1.-" evidence="10"/>
<feature type="transmembrane region" description="Helical" evidence="10">
    <location>
        <begin position="108"/>
        <end position="128"/>
    </location>
</feature>
<keyword evidence="8 10" id="KW-1133">Transmembrane helix</keyword>
<evidence type="ECO:0000256" key="9">
    <source>
        <dbReference type="ARBA" id="ARBA00023136"/>
    </source>
</evidence>
<evidence type="ECO:0000256" key="10">
    <source>
        <dbReference type="RuleBase" id="RU363110"/>
    </source>
</evidence>
<dbReference type="GO" id="GO:0005789">
    <property type="term" value="C:endoplasmic reticulum membrane"/>
    <property type="evidence" value="ECO:0007669"/>
    <property type="project" value="UniProtKB-SubCell"/>
</dbReference>
<name>A0A9P6H5W4_9AGAM</name>
<dbReference type="AlphaFoldDB" id="A0A9P6H5W4"/>
<dbReference type="PANTHER" id="PTHR12413">
    <property type="entry name" value="DOLICHYL GLYCOSYLTRANSFERASE"/>
    <property type="match status" value="1"/>
</dbReference>
<dbReference type="PANTHER" id="PTHR12413:SF1">
    <property type="entry name" value="DOLICHYL PYROPHOSPHATE MAN9GLCNAC2 ALPHA-1,3-GLUCOSYLTRANSFERASE"/>
    <property type="match status" value="1"/>
</dbReference>
<keyword evidence="9 10" id="KW-0472">Membrane</keyword>
<keyword evidence="4 10" id="KW-0328">Glycosyltransferase</keyword>
<evidence type="ECO:0000256" key="2">
    <source>
        <dbReference type="ARBA" id="ARBA00004922"/>
    </source>
</evidence>
<feature type="transmembrane region" description="Helical" evidence="10">
    <location>
        <begin position="227"/>
        <end position="247"/>
    </location>
</feature>
<evidence type="ECO:0000256" key="3">
    <source>
        <dbReference type="ARBA" id="ARBA00008715"/>
    </source>
</evidence>
<feature type="transmembrane region" description="Helical" evidence="10">
    <location>
        <begin position="297"/>
        <end position="320"/>
    </location>
</feature>
<feature type="transmembrane region" description="Helical" evidence="10">
    <location>
        <begin position="413"/>
        <end position="430"/>
    </location>
</feature>
<feature type="transmembrane region" description="Helical" evidence="10">
    <location>
        <begin position="473"/>
        <end position="491"/>
    </location>
</feature>
<feature type="signal peptide" evidence="12">
    <location>
        <begin position="1"/>
        <end position="24"/>
    </location>
</feature>
<protein>
    <recommendedName>
        <fullName evidence="10">Alpha-1,3-glucosyltransferase</fullName>
        <ecNumber evidence="10">2.4.1.-</ecNumber>
    </recommendedName>
</protein>
<feature type="region of interest" description="Disordered" evidence="11">
    <location>
        <begin position="647"/>
        <end position="669"/>
    </location>
</feature>
<dbReference type="EMBL" id="WIUZ02000019">
    <property type="protein sequence ID" value="KAF9779672.1"/>
    <property type="molecule type" value="Genomic_DNA"/>
</dbReference>
<sequence length="669" mass="73987">MHKDGIKRWILPCVLLSTTWVKWATGLGSYSGKSSGRDTPPMFGDYEAQRHWMEITTHLPFQQWYTYDLQYWGLDYPPLKAYHSGSWIEPSWFALDASRGMETDGSKVYMRATVLICDLLYVWAVLTFTRATQATRSIRTQNLTMVILLTQPALLLIDFGHFQYNSVMLALTLLSVNYMYKGQDLIAALFFVASLGFKQMALYYAPAIGSYLLAKCIYLGQKNGGKLFVQLGIMTVASFILLFLPFLPPFASPTAIFDPVTRIFPFSRGLFEDKVANFWCFSNVVLKWRNLASPGTLVKLSTLLTAVGFLPSVVGLLRTGFSSRIKDDRNETPTTGPGPLSPLLLFSMLTSSMSFFLFSFQVHEKTILVPLLPLTLIMVGASGSVESTTWELGMLTNNVAVFSMWPLLKRDGLGVQYVALTVLWNAALGYTPFKRPRTYCQLLSLVVSVACIALHLLEFAIQPPARYPDLFPVLNVLVSTPVFGLVWLWSIKSGVEVGWAIAGLGGGNPGTSHTVTSSHPTSSSTANHANATPPWRPHPHMVHHRDFRSLSSARDSSRSPLSSFNRRVGSPPATFGPHRPGVRERTWSSASMTTRGKIPVGAGWDRPLHSDRVGRVEAGEDTSVQGLGLNLGLGEQPSDRIRNRVQSLGVSSVRKRAPNFPEGLPPLSD</sequence>
<comment type="pathway">
    <text evidence="2 10">Protein modification; protein glycosylation.</text>
</comment>
<evidence type="ECO:0000256" key="12">
    <source>
        <dbReference type="SAM" id="SignalP"/>
    </source>
</evidence>
<reference evidence="13" key="2">
    <citation type="submission" date="2020-11" db="EMBL/GenBank/DDBJ databases">
        <authorList>
            <consortium name="DOE Joint Genome Institute"/>
            <person name="Kuo A."/>
            <person name="Miyauchi S."/>
            <person name="Kiss E."/>
            <person name="Drula E."/>
            <person name="Kohler A."/>
            <person name="Sanchez-Garcia M."/>
            <person name="Andreopoulos B."/>
            <person name="Barry K.W."/>
            <person name="Bonito G."/>
            <person name="Buee M."/>
            <person name="Carver A."/>
            <person name="Chen C."/>
            <person name="Cichocki N."/>
            <person name="Clum A."/>
            <person name="Culley D."/>
            <person name="Crous P.W."/>
            <person name="Fauchery L."/>
            <person name="Girlanda M."/>
            <person name="Hayes R."/>
            <person name="Keri Z."/>
            <person name="Labutti K."/>
            <person name="Lipzen A."/>
            <person name="Lombard V."/>
            <person name="Magnuson J."/>
            <person name="Maillard F."/>
            <person name="Morin E."/>
            <person name="Murat C."/>
            <person name="Nolan M."/>
            <person name="Ohm R."/>
            <person name="Pangilinan J."/>
            <person name="Pereira M."/>
            <person name="Perotto S."/>
            <person name="Peter M."/>
            <person name="Riley R."/>
            <person name="Sitrit Y."/>
            <person name="Stielow B."/>
            <person name="Szollosi G."/>
            <person name="Zifcakova L."/>
            <person name="Stursova M."/>
            <person name="Spatafora J.W."/>
            <person name="Tedersoo L."/>
            <person name="Vaario L.-M."/>
            <person name="Yamada A."/>
            <person name="Yan M."/>
            <person name="Wang P."/>
            <person name="Xu J."/>
            <person name="Bruns T."/>
            <person name="Baldrian P."/>
            <person name="Vilgalys R."/>
            <person name="Henrissat B."/>
            <person name="Grigoriev I.V."/>
            <person name="Hibbett D."/>
            <person name="Nagy L.G."/>
            <person name="Martin F.M."/>
        </authorList>
    </citation>
    <scope>NUCLEOTIDE SEQUENCE</scope>
    <source>
        <strain evidence="13">UH-Tt-Lm1</strain>
    </source>
</reference>